<keyword evidence="3" id="KW-1185">Reference proteome</keyword>
<proteinExistence type="predicted"/>
<feature type="region of interest" description="Disordered" evidence="1">
    <location>
        <begin position="206"/>
        <end position="297"/>
    </location>
</feature>
<reference evidence="3" key="1">
    <citation type="submission" date="2003-08" db="EMBL/GenBank/DDBJ databases">
        <authorList>
            <person name="Birren B."/>
            <person name="Nusbaum C."/>
            <person name="Abebe A."/>
            <person name="Abouelleil A."/>
            <person name="Adekoya E."/>
            <person name="Ait-zahra M."/>
            <person name="Allen N."/>
            <person name="Allen T."/>
            <person name="An P."/>
            <person name="Anderson M."/>
            <person name="Anderson S."/>
            <person name="Arachchi H."/>
            <person name="Armbruster J."/>
            <person name="Bachantsang P."/>
            <person name="Baldwin J."/>
            <person name="Barry A."/>
            <person name="Bayul T."/>
            <person name="Blitshsteyn B."/>
            <person name="Bloom T."/>
            <person name="Blye J."/>
            <person name="Boguslavskiy L."/>
            <person name="Borowsky M."/>
            <person name="Boukhgalter B."/>
            <person name="Brunache A."/>
            <person name="Butler J."/>
            <person name="Calixte N."/>
            <person name="Calvo S."/>
            <person name="Camarata J."/>
            <person name="Campo K."/>
            <person name="Chang J."/>
            <person name="Cheshatsang Y."/>
            <person name="Citroen M."/>
            <person name="Collymore A."/>
            <person name="Considine T."/>
            <person name="Cook A."/>
            <person name="Cooke P."/>
            <person name="Corum B."/>
            <person name="Cuomo C."/>
            <person name="David R."/>
            <person name="Dawoe T."/>
            <person name="Degray S."/>
            <person name="Dodge S."/>
            <person name="Dooley K."/>
            <person name="Dorje P."/>
            <person name="Dorjee K."/>
            <person name="Dorris L."/>
            <person name="Duffey N."/>
            <person name="Dupes A."/>
            <person name="Elkins T."/>
            <person name="Engels R."/>
            <person name="Erickson J."/>
            <person name="Farina A."/>
            <person name="Faro S."/>
            <person name="Ferreira P."/>
            <person name="Fischer H."/>
            <person name="Fitzgerald M."/>
            <person name="Foley K."/>
            <person name="Gage D."/>
            <person name="Galagan J."/>
            <person name="Gearin G."/>
            <person name="Gnerre S."/>
            <person name="Gnirke A."/>
            <person name="Goyette A."/>
            <person name="Graham J."/>
            <person name="Grandbois E."/>
            <person name="Gyaltsen K."/>
            <person name="Hafez N."/>
            <person name="Hagopian D."/>
            <person name="Hagos B."/>
            <person name="Hall J."/>
            <person name="Hatcher B."/>
            <person name="Heller A."/>
            <person name="Higgins H."/>
            <person name="Honan T."/>
            <person name="Horn A."/>
            <person name="Houde N."/>
            <person name="Hughes L."/>
            <person name="Hulme W."/>
            <person name="Husby E."/>
            <person name="Iliev I."/>
            <person name="Jaffe D."/>
            <person name="Jones C."/>
            <person name="Kamal M."/>
            <person name="Kamat A."/>
            <person name="Kamvysselis M."/>
            <person name="Karlsson E."/>
            <person name="Kells C."/>
            <person name="Kieu A."/>
            <person name="Kisner P."/>
            <person name="Kodira C."/>
            <person name="Kulbokas E."/>
            <person name="Labutti K."/>
            <person name="Lama D."/>
            <person name="Landers T."/>
            <person name="Leger J."/>
            <person name="Levine S."/>
            <person name="Lewis D."/>
            <person name="Lewis T."/>
            <person name="Lindblad-toh K."/>
            <person name="Liu X."/>
            <person name="Lokyitsang T."/>
            <person name="Lokyitsang Y."/>
            <person name="Lucien O."/>
            <person name="Lui A."/>
            <person name="Ma L.J."/>
            <person name="Mabbitt R."/>
            <person name="Macdonald J."/>
            <person name="Maclean C."/>
            <person name="Major J."/>
            <person name="Manning J."/>
            <person name="Marabella R."/>
            <person name="Maru K."/>
            <person name="Matthews C."/>
            <person name="Mauceli E."/>
            <person name="Mccarthy M."/>
            <person name="Mcdonough S."/>
            <person name="Mcghee T."/>
            <person name="Meldrim J."/>
            <person name="Meneus L."/>
            <person name="Mesirov J."/>
            <person name="Mihalev A."/>
            <person name="Mihova T."/>
            <person name="Mikkelsen T."/>
            <person name="Mlenga V."/>
            <person name="Moru K."/>
            <person name="Mozes J."/>
            <person name="Mulrain L."/>
            <person name="Munson G."/>
            <person name="Naylor J."/>
            <person name="Newes C."/>
            <person name="Nguyen C."/>
            <person name="Nguyen N."/>
            <person name="Nguyen T."/>
            <person name="Nicol R."/>
            <person name="Nielsen C."/>
            <person name="Nizzari M."/>
            <person name="Norbu C."/>
            <person name="Norbu N."/>
            <person name="O'donnell P."/>
            <person name="Okoawo O."/>
            <person name="O'leary S."/>
            <person name="Omotosho B."/>
            <person name="O'neill K."/>
            <person name="Osman S."/>
            <person name="Parker S."/>
            <person name="Perrin D."/>
            <person name="Phunkhang P."/>
            <person name="Piqani B."/>
            <person name="Purcell S."/>
            <person name="Rachupka T."/>
            <person name="Ramasamy U."/>
            <person name="Rameau R."/>
            <person name="Ray V."/>
            <person name="Raymond C."/>
            <person name="Retta R."/>
            <person name="Richardson S."/>
            <person name="Rise C."/>
            <person name="Rodriguez J."/>
            <person name="Rogers J."/>
            <person name="Rogov P."/>
            <person name="Rutman M."/>
            <person name="Schupbach R."/>
            <person name="Seaman C."/>
            <person name="Settipalli S."/>
            <person name="Sharpe T."/>
            <person name="Sheridan J."/>
            <person name="Sherpa N."/>
            <person name="Shi J."/>
            <person name="Smirnov S."/>
            <person name="Smith C."/>
            <person name="Sougnez C."/>
            <person name="Spencer B."/>
            <person name="Stalker J."/>
            <person name="Stange-thomann N."/>
            <person name="Stavropoulos S."/>
            <person name="Stetson K."/>
            <person name="Stone C."/>
            <person name="Stone S."/>
            <person name="Stubbs M."/>
            <person name="Talamas J."/>
            <person name="Tchuinga P."/>
            <person name="Tenzing P."/>
            <person name="Tesfaye S."/>
            <person name="Theodore J."/>
            <person name="Thoulutsang Y."/>
            <person name="Topham K."/>
            <person name="Towey S."/>
            <person name="Tsamla T."/>
            <person name="Tsomo N."/>
            <person name="Vallee D."/>
            <person name="Vassiliev H."/>
            <person name="Venkataraman V."/>
            <person name="Vinson J."/>
            <person name="Vo A."/>
            <person name="Wade C."/>
            <person name="Wang S."/>
            <person name="Wangchuk T."/>
            <person name="Wangdi T."/>
            <person name="Whittaker C."/>
            <person name="Wilkinson J."/>
            <person name="Wu Y."/>
            <person name="Wyman D."/>
            <person name="Yadav S."/>
            <person name="Yang S."/>
            <person name="Yang X."/>
            <person name="Yeager S."/>
            <person name="Yee E."/>
            <person name="Young G."/>
            <person name="Zainoun J."/>
            <person name="Zembeck L."/>
            <person name="Zimmer A."/>
            <person name="Zody M."/>
            <person name="Lander E."/>
        </authorList>
    </citation>
    <scope>NUCLEOTIDE SEQUENCE [LARGE SCALE GENOMIC DNA]</scope>
</reference>
<reference evidence="2" key="3">
    <citation type="submission" date="2025-09" db="UniProtKB">
        <authorList>
            <consortium name="Ensembl"/>
        </authorList>
    </citation>
    <scope>IDENTIFICATION</scope>
</reference>
<protein>
    <submittedName>
        <fullName evidence="2">Uncharacterized protein</fullName>
    </submittedName>
</protein>
<feature type="compositionally biased region" description="Polar residues" evidence="1">
    <location>
        <begin position="279"/>
        <end position="297"/>
    </location>
</feature>
<dbReference type="Ensembl" id="ENSCSAVT00000004700.1">
    <property type="protein sequence ID" value="ENSCSAVP00000004633.1"/>
    <property type="gene ID" value="ENSCSAVG00000002763.1"/>
</dbReference>
<dbReference type="AlphaFoldDB" id="H2YH34"/>
<organism evidence="2 3">
    <name type="scientific">Ciona savignyi</name>
    <name type="common">Pacific transparent sea squirt</name>
    <dbReference type="NCBI Taxonomy" id="51511"/>
    <lineage>
        <taxon>Eukaryota</taxon>
        <taxon>Metazoa</taxon>
        <taxon>Chordata</taxon>
        <taxon>Tunicata</taxon>
        <taxon>Ascidiacea</taxon>
        <taxon>Phlebobranchia</taxon>
        <taxon>Cionidae</taxon>
        <taxon>Ciona</taxon>
    </lineage>
</organism>
<feature type="compositionally biased region" description="Polar residues" evidence="1">
    <location>
        <begin position="206"/>
        <end position="221"/>
    </location>
</feature>
<dbReference type="InParanoid" id="H2YH34"/>
<evidence type="ECO:0000313" key="2">
    <source>
        <dbReference type="Ensembl" id="ENSCSAVP00000004633.1"/>
    </source>
</evidence>
<reference evidence="2" key="2">
    <citation type="submission" date="2025-08" db="UniProtKB">
        <authorList>
            <consortium name="Ensembl"/>
        </authorList>
    </citation>
    <scope>IDENTIFICATION</scope>
</reference>
<name>H2YH34_CIOSA</name>
<dbReference type="GeneTree" id="ENSGT00530000066547"/>
<evidence type="ECO:0000256" key="1">
    <source>
        <dbReference type="SAM" id="MobiDB-lite"/>
    </source>
</evidence>
<evidence type="ECO:0000313" key="3">
    <source>
        <dbReference type="Proteomes" id="UP000007875"/>
    </source>
</evidence>
<sequence>MSINTNDIPFYARCIRIGTVTLDAYSKLGEKTNDDVIIVEFTPRGIKFTATIRRDPTNSITFKIPIASILKVETFLQRACPVLWISTDTTCAANLRSLCRVEESNGASYDPESTDYAERHISIISSIDSLAFTLVSNIKTYFTKVAKHNKMKPDAFITTINQPENHSRLLKVADAINSLDKRPSSSIGSKNSSNLIGKVNTSTTAKSLLKNKPTTTIQSKITNKKNTKKRSGDPETRRTPISATNDEDDDYVVPRRTKRIKVTSTTTPPSSGPQPSPRGANSVQEPSISSNVQPSVALTSPTRALQPFPVRPLQHLTPPPLDSYIIDDEPEVKYIPPRPGHSRAIKQEYTPVVELGKRVDNEQRNVIGSDEDFAAAIAKTLKNFSARNNAKAKLEIHKILFNIQYESTQD</sequence>
<accession>H2YH34</accession>
<dbReference type="HOGENOM" id="CLU_670762_0_0_1"/>
<dbReference type="Proteomes" id="UP000007875">
    <property type="component" value="Unassembled WGS sequence"/>
</dbReference>